<keyword evidence="4" id="KW-1185">Reference proteome</keyword>
<reference evidence="3 4" key="1">
    <citation type="submission" date="2023-02" db="EMBL/GenBank/DDBJ databases">
        <title>LHISI_Scaffold_Assembly.</title>
        <authorList>
            <person name="Stuart O.P."/>
            <person name="Cleave R."/>
            <person name="Magrath M.J.L."/>
            <person name="Mikheyev A.S."/>
        </authorList>
    </citation>
    <scope>NUCLEOTIDE SEQUENCE [LARGE SCALE GENOMIC DNA]</scope>
    <source>
        <strain evidence="3">Daus_M_001</strain>
        <tissue evidence="3">Leg muscle</tissue>
    </source>
</reference>
<evidence type="ECO:0000256" key="1">
    <source>
        <dbReference type="SAM" id="MobiDB-lite"/>
    </source>
</evidence>
<organism evidence="3 4">
    <name type="scientific">Dryococelus australis</name>
    <dbReference type="NCBI Taxonomy" id="614101"/>
    <lineage>
        <taxon>Eukaryota</taxon>
        <taxon>Metazoa</taxon>
        <taxon>Ecdysozoa</taxon>
        <taxon>Arthropoda</taxon>
        <taxon>Hexapoda</taxon>
        <taxon>Insecta</taxon>
        <taxon>Pterygota</taxon>
        <taxon>Neoptera</taxon>
        <taxon>Polyneoptera</taxon>
        <taxon>Phasmatodea</taxon>
        <taxon>Verophasmatodea</taxon>
        <taxon>Anareolatae</taxon>
        <taxon>Phasmatidae</taxon>
        <taxon>Eurycanthinae</taxon>
        <taxon>Dryococelus</taxon>
    </lineage>
</organism>
<accession>A0ABQ9GSN8</accession>
<protein>
    <submittedName>
        <fullName evidence="3">Uncharacterized protein</fullName>
    </submittedName>
</protein>
<feature type="region of interest" description="Disordered" evidence="1">
    <location>
        <begin position="79"/>
        <end position="109"/>
    </location>
</feature>
<name>A0ABQ9GSN8_9NEOP</name>
<feature type="compositionally biased region" description="Basic and acidic residues" evidence="1">
    <location>
        <begin position="343"/>
        <end position="358"/>
    </location>
</feature>
<comment type="caution">
    <text evidence="3">The sequence shown here is derived from an EMBL/GenBank/DDBJ whole genome shotgun (WGS) entry which is preliminary data.</text>
</comment>
<proteinExistence type="predicted"/>
<feature type="compositionally biased region" description="Polar residues" evidence="1">
    <location>
        <begin position="79"/>
        <end position="92"/>
    </location>
</feature>
<sequence>MIRNLRVLLPATLVALSMTCIRKELTFTRTGQLRCSEPQHCISSLTGFDLELGPKPARAVLPGANTLVSTASMLTLQTTSVPTATPRSQSHSEGMGKEGSPEAASSSTLETAYEDTPLVLRSSLVDGRCSKDPGPRLALPVLEGLSWDGLETNLALPRIRTRNLPHRRPAAHHLPAPVKVGIFVPILALGLDKSAVNPDYFCPRFLPALGVASGPPSSSTIPTCENPGIEPGLPWWEANGLSNTTRGHISMELGPSALNFAGLGRSQVNLIEVLLSKKSRARRQGGILLRLRANPLRLLGRKIMQGNMHRGKEGFGSHGLHFGAMTTSLSVLRASLNYEEQGKNFQERRKNPCDREHSGPSSWITNTTDTQYGCRRRMSPILTATEGCPMRRNRAEHLSNSELFIPDGHLGIDDVCLPRTIGDQLKMSTILAASAAPAAAVGYQGVANERISCNTAASLRSVHECRWEAEYDCHASLFMGSGTDECVAPSGQELQSEEPAAKMVDILSWSPIVLGRHTSSISRVAAGMRSSEFERISDRFCRIGKSPPQRANCPDYAN</sequence>
<dbReference type="EMBL" id="JARBHB010000009">
    <property type="protein sequence ID" value="KAJ8875032.1"/>
    <property type="molecule type" value="Genomic_DNA"/>
</dbReference>
<gene>
    <name evidence="3" type="ORF">PR048_022922</name>
</gene>
<dbReference type="Proteomes" id="UP001159363">
    <property type="component" value="Chromosome 8"/>
</dbReference>
<keyword evidence="2" id="KW-0732">Signal</keyword>
<evidence type="ECO:0000313" key="3">
    <source>
        <dbReference type="EMBL" id="KAJ8875032.1"/>
    </source>
</evidence>
<evidence type="ECO:0000313" key="4">
    <source>
        <dbReference type="Proteomes" id="UP001159363"/>
    </source>
</evidence>
<feature type="signal peptide" evidence="2">
    <location>
        <begin position="1"/>
        <end position="17"/>
    </location>
</feature>
<feature type="chain" id="PRO_5045948534" evidence="2">
    <location>
        <begin position="18"/>
        <end position="558"/>
    </location>
</feature>
<feature type="region of interest" description="Disordered" evidence="1">
    <location>
        <begin position="343"/>
        <end position="367"/>
    </location>
</feature>
<evidence type="ECO:0000256" key="2">
    <source>
        <dbReference type="SAM" id="SignalP"/>
    </source>
</evidence>